<feature type="region of interest" description="Disordered" evidence="2">
    <location>
        <begin position="638"/>
        <end position="680"/>
    </location>
</feature>
<dbReference type="SUPFAM" id="SSF57756">
    <property type="entry name" value="Retrovirus zinc finger-like domains"/>
    <property type="match status" value="1"/>
</dbReference>
<dbReference type="Pfam" id="PF26133">
    <property type="entry name" value="DUF8039"/>
    <property type="match status" value="1"/>
</dbReference>
<keyword evidence="5" id="KW-1185">Reference proteome</keyword>
<dbReference type="Pfam" id="PF07727">
    <property type="entry name" value="RVT_2"/>
    <property type="match status" value="1"/>
</dbReference>
<feature type="domain" description="CCHC-type" evidence="3">
    <location>
        <begin position="582"/>
        <end position="597"/>
    </location>
</feature>
<feature type="region of interest" description="Disordered" evidence="2">
    <location>
        <begin position="145"/>
        <end position="178"/>
    </location>
</feature>
<dbReference type="AlphaFoldDB" id="A0AAD8T3W7"/>
<dbReference type="InterPro" id="IPR013103">
    <property type="entry name" value="RVT_2"/>
</dbReference>
<dbReference type="InterPro" id="IPR058352">
    <property type="entry name" value="DUF8039"/>
</dbReference>
<dbReference type="GO" id="GO:0003676">
    <property type="term" value="F:nucleic acid binding"/>
    <property type="evidence" value="ECO:0007669"/>
    <property type="project" value="InterPro"/>
</dbReference>
<dbReference type="GO" id="GO:0008270">
    <property type="term" value="F:zinc ion binding"/>
    <property type="evidence" value="ECO:0007669"/>
    <property type="project" value="UniProtKB-KW"/>
</dbReference>
<dbReference type="PROSITE" id="PS50158">
    <property type="entry name" value="ZF_CCHC"/>
    <property type="match status" value="1"/>
</dbReference>
<dbReference type="InterPro" id="IPR036875">
    <property type="entry name" value="Znf_CCHC_sf"/>
</dbReference>
<keyword evidence="1" id="KW-0862">Zinc</keyword>
<dbReference type="SMART" id="SM00343">
    <property type="entry name" value="ZnF_C2HC"/>
    <property type="match status" value="1"/>
</dbReference>
<protein>
    <recommendedName>
        <fullName evidence="3">CCHC-type domain-containing protein</fullName>
    </recommendedName>
</protein>
<comment type="caution">
    <text evidence="4">The sequence shown here is derived from an EMBL/GenBank/DDBJ whole genome shotgun (WGS) entry which is preliminary data.</text>
</comment>
<gene>
    <name evidence="4" type="ORF">QYE76_056712</name>
</gene>
<feature type="compositionally biased region" description="Basic and acidic residues" evidence="2">
    <location>
        <begin position="658"/>
        <end position="680"/>
    </location>
</feature>
<organism evidence="4 5">
    <name type="scientific">Lolium multiflorum</name>
    <name type="common">Italian ryegrass</name>
    <name type="synonym">Lolium perenne subsp. multiflorum</name>
    <dbReference type="NCBI Taxonomy" id="4521"/>
    <lineage>
        <taxon>Eukaryota</taxon>
        <taxon>Viridiplantae</taxon>
        <taxon>Streptophyta</taxon>
        <taxon>Embryophyta</taxon>
        <taxon>Tracheophyta</taxon>
        <taxon>Spermatophyta</taxon>
        <taxon>Magnoliopsida</taxon>
        <taxon>Liliopsida</taxon>
        <taxon>Poales</taxon>
        <taxon>Poaceae</taxon>
        <taxon>BOP clade</taxon>
        <taxon>Pooideae</taxon>
        <taxon>Poodae</taxon>
        <taxon>Poeae</taxon>
        <taxon>Poeae Chloroplast Group 2 (Poeae type)</taxon>
        <taxon>Loliodinae</taxon>
        <taxon>Loliinae</taxon>
        <taxon>Lolium</taxon>
    </lineage>
</organism>
<feature type="region of interest" description="Disordered" evidence="2">
    <location>
        <begin position="544"/>
        <end position="579"/>
    </location>
</feature>
<feature type="compositionally biased region" description="Pro residues" evidence="2">
    <location>
        <begin position="317"/>
        <end position="331"/>
    </location>
</feature>
<feature type="region of interest" description="Disordered" evidence="2">
    <location>
        <begin position="293"/>
        <end position="338"/>
    </location>
</feature>
<dbReference type="InterPro" id="IPR043502">
    <property type="entry name" value="DNA/RNA_pol_sf"/>
</dbReference>
<accession>A0AAD8T3W7</accession>
<dbReference type="PANTHER" id="PTHR11439:SF467">
    <property type="entry name" value="INTEGRASE CATALYTIC DOMAIN-CONTAINING PROTEIN"/>
    <property type="match status" value="1"/>
</dbReference>
<feature type="compositionally biased region" description="Basic and acidic residues" evidence="2">
    <location>
        <begin position="145"/>
        <end position="154"/>
    </location>
</feature>
<feature type="compositionally biased region" description="Basic residues" evidence="2">
    <location>
        <begin position="550"/>
        <end position="563"/>
    </location>
</feature>
<evidence type="ECO:0000256" key="2">
    <source>
        <dbReference type="SAM" id="MobiDB-lite"/>
    </source>
</evidence>
<proteinExistence type="predicted"/>
<dbReference type="Gene3D" id="4.10.60.10">
    <property type="entry name" value="Zinc finger, CCHC-type"/>
    <property type="match status" value="1"/>
</dbReference>
<dbReference type="EMBL" id="JAUUTY010000003">
    <property type="protein sequence ID" value="KAK1668553.1"/>
    <property type="molecule type" value="Genomic_DNA"/>
</dbReference>
<dbReference type="InterPro" id="IPR001878">
    <property type="entry name" value="Znf_CCHC"/>
</dbReference>
<keyword evidence="1" id="KW-0479">Metal-binding</keyword>
<reference evidence="4" key="1">
    <citation type="submission" date="2023-07" db="EMBL/GenBank/DDBJ databases">
        <title>A chromosome-level genome assembly of Lolium multiflorum.</title>
        <authorList>
            <person name="Chen Y."/>
            <person name="Copetti D."/>
            <person name="Kolliker R."/>
            <person name="Studer B."/>
        </authorList>
    </citation>
    <scope>NUCLEOTIDE SEQUENCE</scope>
    <source>
        <strain evidence="4">02402/16</strain>
        <tissue evidence="4">Leaf</tissue>
    </source>
</reference>
<evidence type="ECO:0000259" key="3">
    <source>
        <dbReference type="PROSITE" id="PS50158"/>
    </source>
</evidence>
<name>A0AAD8T3W7_LOLMU</name>
<evidence type="ECO:0000313" key="4">
    <source>
        <dbReference type="EMBL" id="KAK1668553.1"/>
    </source>
</evidence>
<keyword evidence="1" id="KW-0863">Zinc-finger</keyword>
<dbReference type="Pfam" id="PF14223">
    <property type="entry name" value="Retrotran_gag_2"/>
    <property type="match status" value="1"/>
</dbReference>
<dbReference type="PANTHER" id="PTHR11439">
    <property type="entry name" value="GAG-POL-RELATED RETROTRANSPOSON"/>
    <property type="match status" value="1"/>
</dbReference>
<evidence type="ECO:0000313" key="5">
    <source>
        <dbReference type="Proteomes" id="UP001231189"/>
    </source>
</evidence>
<dbReference type="CDD" id="cd09272">
    <property type="entry name" value="RNase_HI_RT_Ty1"/>
    <property type="match status" value="1"/>
</dbReference>
<feature type="compositionally biased region" description="Gly residues" evidence="2">
    <location>
        <begin position="305"/>
        <end position="316"/>
    </location>
</feature>
<dbReference type="SUPFAM" id="SSF56672">
    <property type="entry name" value="DNA/RNA polymerases"/>
    <property type="match status" value="1"/>
</dbReference>
<evidence type="ECO:0000256" key="1">
    <source>
        <dbReference type="PROSITE-ProRule" id="PRU00047"/>
    </source>
</evidence>
<dbReference type="Proteomes" id="UP001231189">
    <property type="component" value="Unassembled WGS sequence"/>
</dbReference>
<sequence>MENELRARGIRPGTEGWDPRAKSWWYGHGGSLNPETGECVYRGKIIKPTEKLIEAMRDAQEGKIKFNRENDALTKALGNPEHGGRVRGMGHIPWKIGFPQNDDPYGYRSRKRKMDRDADVVARLASEMDVMKKTVSVLVAERDAARAQHEDHPMDLGSQEQRRSSVASTEAPPAGAPTIEITAPEPLVVEITAPEPPRYPVDDIKEMKECHLYYPIGNMSMKVAIGSALPCLPGALHHNNPIADGYARVTVEDIVQGFEDLDIDIATPEGARRLGDVKRQFILWQKKFIKFPGEAPRRTSPPPSGGGGGGGGGGGSPTPPSRQPTPPPNSPPADMASPINFNQFLEKEKLKSNGSNFTDWFRHVRIFLNGGNLQYVLDAPLGDPPAETETDEVKNVYATRKTRYSQVQCAILCSLEADLQKRFEHHDPHELINELKTIFETHAAVECYEASKHFFSCMMEEGSSVSEHMLAMTGHAKKLSDLGIVIPNRLGINRVLQSLPPSYKNFVMNYNMQNMNKELPELFAMLKSAEIEIKKEHQVLMVNKTTSFKKQGKSKGKNKKSGKKAATPPVKPKSGPKPDAECYYCKEKGHWKRNCSKYLADLKSGLVKKKKEEFLTKEVTGRKVELDEIEESLLVDQSSAVPEDVPVPPTPATEEANDNDHETSNEIATEPRRSTRERATPDWYDPCLNVMIVDNNDEDPATYEEAMMSPDSNKWQEAMKSEMGSMYDNKVWTLVDLPDSRKAVENKWIFKRKTDADGNITVYKARLVAKGFRQIQGVDYDETFSPVAKLKSVRILLAIAAFFDYEIWQMDVKTAFLNGDIEEELYMVQPKGFVDPKNADKVCKLQRSIYGLKQASRSWNRRFDKVIKDFGFIQCHGEACIYKKVSGSSVAFLILYVDDILLIGNDIELLSSVKGYLNNSFSMKDLGEASYILGIKIYRDRSRRLIGLSQSTYLDKILKKFRMDESKKGFLPMLPGKVLSKTQGPATAEERERMSQIPYASAVGSIMYAMLCTRPDIAHVVSLTSRYQSDPGMEHWTAVKNILKYLKRTKDMFLCYGGDQELVVTSYTDASWNTDPDDSKSQSGYVFILNGAAVSWASSKQCTVAKSSTESEYIAASEASSEAVWMKRFIVELGVVPSALDPLVIYCDNMGAIANAQEPRSHKRLKHIKLRYHSIREYIEDGEVKICKVHTDLNVADPLTKALPRAKHDQHQNAMGVRYLTM</sequence>